<dbReference type="EMBL" id="M11486">
    <property type="protein sequence ID" value="AAB59859.1"/>
    <property type="molecule type" value="Genomic_RNA"/>
</dbReference>
<name>Q82017_HRSVA</name>
<gene>
    <name evidence="1" type="primary">F</name>
</gene>
<protein>
    <submittedName>
        <fullName evidence="1">Uncharacterized protein F</fullName>
    </submittedName>
</protein>
<reference evidence="1" key="1">
    <citation type="journal article" date="1984" name="Proc. Natl. Acad. Sci. U.S.A.">
        <title>Nucleotide sequence of the gene encoding the fusion (F) glycoprotein of human respiratory syncytial virus.</title>
        <authorList>
            <person name="Collins P.L."/>
            <person name="Huang Y.T."/>
            <person name="Wertz G.W."/>
        </authorList>
    </citation>
    <scope>NUCLEOTIDE SEQUENCE [LARGE SCALE GENOMIC DNA]</scope>
    <source>
        <strain evidence="1">A2</strain>
    </source>
</reference>
<accession>Q82017</accession>
<proteinExistence type="predicted"/>
<dbReference type="Proteomes" id="UP000007678">
    <property type="component" value="Genome"/>
</dbReference>
<reference evidence="1" key="2">
    <citation type="journal article" date="1985" name="Nucleic Acids Res.">
        <title>Respiratory syncytial virus fusion glycoprotein: nucleotide sequence of mRNA, identification of cleavage activation site and amino acid sequence of N-terminus of F1 subunit.</title>
        <authorList>
            <person name="Elango N."/>
            <person name="Satake M."/>
            <person name="Coligan J.E."/>
            <person name="Norrby E."/>
            <person name="Camargo E."/>
            <person name="Venkatesan S."/>
        </authorList>
    </citation>
    <scope>NUCLEOTIDE SEQUENCE [LARGE SCALE GENOMIC DNA]</scope>
    <source>
        <strain evidence="1">A2</strain>
    </source>
</reference>
<evidence type="ECO:0000313" key="1">
    <source>
        <dbReference type="EMBL" id="AAB59859.1"/>
    </source>
</evidence>
<organism>
    <name type="scientific">Human respiratory syncytial virus A (strain A2)</name>
    <dbReference type="NCBI Taxonomy" id="11259"/>
    <lineage>
        <taxon>Viruses</taxon>
        <taxon>Riboviria</taxon>
        <taxon>Orthornavirae</taxon>
        <taxon>Negarnaviricota</taxon>
        <taxon>Haploviricotina</taxon>
        <taxon>Monjiviricetes</taxon>
        <taxon>Mononegavirales</taxon>
        <taxon>Pneumoviridae</taxon>
        <taxon>Orthopneumovirus</taxon>
        <taxon>Orthopneumovirus hominis</taxon>
    </lineage>
</organism>
<organismHost>
    <name type="scientific">Homo sapiens</name>
    <name type="common">Human</name>
    <dbReference type="NCBI Taxonomy" id="9606"/>
</organismHost>
<sequence length="39" mass="4372">MQLPQSSLQSHFVLLLVKTSLKNFINQHAVQLAKAILVL</sequence>